<proteinExistence type="inferred from homology"/>
<evidence type="ECO:0000313" key="9">
    <source>
        <dbReference type="Proteomes" id="UP000216024"/>
    </source>
</evidence>
<reference evidence="8 9" key="1">
    <citation type="submission" date="2017-06" db="EMBL/GenBank/DDBJ databases">
        <title>Draft genome sequence of anaerobic fermentative bacterium Anaeromicrobium sediminis DY2726D isolated from West Pacific Ocean sediments.</title>
        <authorList>
            <person name="Zeng X."/>
        </authorList>
    </citation>
    <scope>NUCLEOTIDE SEQUENCE [LARGE SCALE GENOMIC DNA]</scope>
    <source>
        <strain evidence="8 9">DY2726D</strain>
    </source>
</reference>
<dbReference type="AlphaFoldDB" id="A0A267MJ89"/>
<dbReference type="Proteomes" id="UP000216024">
    <property type="component" value="Unassembled WGS sequence"/>
</dbReference>
<dbReference type="InterPro" id="IPR013527">
    <property type="entry name" value="YicC-like_N"/>
</dbReference>
<evidence type="ECO:0000256" key="4">
    <source>
        <dbReference type="ARBA" id="ARBA00022801"/>
    </source>
</evidence>
<gene>
    <name evidence="8" type="ORF">CCE28_13285</name>
</gene>
<evidence type="ECO:0000259" key="6">
    <source>
        <dbReference type="Pfam" id="PF03755"/>
    </source>
</evidence>
<dbReference type="NCBIfam" id="TIGR00255">
    <property type="entry name" value="YicC/YloC family endoribonuclease"/>
    <property type="match status" value="1"/>
</dbReference>
<sequence length="293" mass="34082">MIKSMTGFGRGENADNKRQFTVEIKTVNHRYNDIVIRMPKKLNYLEENIKKLVKEKINRGRVEIYVSLENVGQSEVNISLNRELAAEYIDVLKTLSKEFQIVDDISATFVSKFPEVVKIEDKEEDQEEIWNCLKVSVMGALEQLVNMRLEEGQKLALDIEKRCYNIDNVVEEIKLRSPKIVEEHREKLRQRIEDMLGDSYEIDDQRLAVEVAYMADKSNITEEIVRLKSHIDQLNNSLKSTGSIGRKLDFLIQEMNREINTIGSKTNDLEVTNYVVDVKSELEKIREQVQNIE</sequence>
<dbReference type="GO" id="GO:0004521">
    <property type="term" value="F:RNA endonuclease activity"/>
    <property type="evidence" value="ECO:0007669"/>
    <property type="project" value="InterPro"/>
</dbReference>
<dbReference type="OrthoDB" id="9771229at2"/>
<dbReference type="GO" id="GO:0016787">
    <property type="term" value="F:hydrolase activity"/>
    <property type="evidence" value="ECO:0007669"/>
    <property type="project" value="UniProtKB-KW"/>
</dbReference>
<comment type="cofactor">
    <cofactor evidence="1">
        <name>a divalent metal cation</name>
        <dbReference type="ChEBI" id="CHEBI:60240"/>
    </cofactor>
</comment>
<feature type="domain" description="Endoribonuclease YicC-like C-terminal" evidence="7">
    <location>
        <begin position="174"/>
        <end position="293"/>
    </location>
</feature>
<keyword evidence="2" id="KW-0540">Nuclease</keyword>
<feature type="domain" description="Endoribonuclease YicC-like N-terminal" evidence="6">
    <location>
        <begin position="2"/>
        <end position="156"/>
    </location>
</feature>
<evidence type="ECO:0000259" key="7">
    <source>
        <dbReference type="Pfam" id="PF08340"/>
    </source>
</evidence>
<keyword evidence="9" id="KW-1185">Reference proteome</keyword>
<keyword evidence="4" id="KW-0378">Hydrolase</keyword>
<dbReference type="PANTHER" id="PTHR30636:SF3">
    <property type="entry name" value="UPF0701 PROTEIN YICC"/>
    <property type="match status" value="1"/>
</dbReference>
<organism evidence="8 9">
    <name type="scientific">Anaeromicrobium sediminis</name>
    <dbReference type="NCBI Taxonomy" id="1478221"/>
    <lineage>
        <taxon>Bacteria</taxon>
        <taxon>Bacillati</taxon>
        <taxon>Bacillota</taxon>
        <taxon>Clostridia</taxon>
        <taxon>Peptostreptococcales</taxon>
        <taxon>Thermotaleaceae</taxon>
        <taxon>Anaeromicrobium</taxon>
    </lineage>
</organism>
<dbReference type="InterPro" id="IPR013551">
    <property type="entry name" value="YicC-like_C"/>
</dbReference>
<evidence type="ECO:0000256" key="3">
    <source>
        <dbReference type="ARBA" id="ARBA00022759"/>
    </source>
</evidence>
<dbReference type="Pfam" id="PF08340">
    <property type="entry name" value="YicC-like_C"/>
    <property type="match status" value="1"/>
</dbReference>
<comment type="caution">
    <text evidence="8">The sequence shown here is derived from an EMBL/GenBank/DDBJ whole genome shotgun (WGS) entry which is preliminary data.</text>
</comment>
<dbReference type="EMBL" id="NIBG01000011">
    <property type="protein sequence ID" value="PAB58860.1"/>
    <property type="molecule type" value="Genomic_DNA"/>
</dbReference>
<dbReference type="InterPro" id="IPR005229">
    <property type="entry name" value="YicC/YloC-like"/>
</dbReference>
<evidence type="ECO:0000256" key="1">
    <source>
        <dbReference type="ARBA" id="ARBA00001968"/>
    </source>
</evidence>
<dbReference type="Pfam" id="PF03755">
    <property type="entry name" value="YicC-like_N"/>
    <property type="match status" value="1"/>
</dbReference>
<comment type="similarity">
    <text evidence="5">Belongs to the YicC/YloC family.</text>
</comment>
<protein>
    <submittedName>
        <fullName evidence="8">YicC family protein</fullName>
    </submittedName>
</protein>
<dbReference type="PANTHER" id="PTHR30636">
    <property type="entry name" value="UPF0701 PROTEIN YICC"/>
    <property type="match status" value="1"/>
</dbReference>
<keyword evidence="3" id="KW-0255">Endonuclease</keyword>
<evidence type="ECO:0000256" key="2">
    <source>
        <dbReference type="ARBA" id="ARBA00022722"/>
    </source>
</evidence>
<name>A0A267MJ89_9FIRM</name>
<evidence type="ECO:0000313" key="8">
    <source>
        <dbReference type="EMBL" id="PAB58860.1"/>
    </source>
</evidence>
<dbReference type="RefSeq" id="WP_095134214.1">
    <property type="nucleotide sequence ID" value="NZ_NIBG01000011.1"/>
</dbReference>
<accession>A0A267MJ89</accession>
<evidence type="ECO:0000256" key="5">
    <source>
        <dbReference type="ARBA" id="ARBA00035648"/>
    </source>
</evidence>